<gene>
    <name evidence="1" type="ORF">RV04_GL001731</name>
</gene>
<evidence type="ECO:0008006" key="3">
    <source>
        <dbReference type="Google" id="ProtNLM"/>
    </source>
</evidence>
<dbReference type="InterPro" id="IPR016785">
    <property type="entry name" value="ComGD"/>
</dbReference>
<dbReference type="EMBL" id="JXKQ01000004">
    <property type="protein sequence ID" value="OJG45965.1"/>
    <property type="molecule type" value="Genomic_DNA"/>
</dbReference>
<dbReference type="STRING" id="249189.RV04_GL001731"/>
<name>A0A1L8TNQ6_9ENTE</name>
<reference evidence="1 2" key="1">
    <citation type="submission" date="2014-12" db="EMBL/GenBank/DDBJ databases">
        <title>Draft genome sequences of 29 type strains of Enterococci.</title>
        <authorList>
            <person name="Zhong Z."/>
            <person name="Sun Z."/>
            <person name="Liu W."/>
            <person name="Zhang W."/>
            <person name="Zhang H."/>
        </authorList>
    </citation>
    <scope>NUCLEOTIDE SEQUENCE [LARGE SCALE GENOMIC DNA]</scope>
    <source>
        <strain evidence="1 2">DSM 17122</strain>
    </source>
</reference>
<proteinExistence type="predicted"/>
<keyword evidence="2" id="KW-1185">Reference proteome</keyword>
<evidence type="ECO:0000313" key="1">
    <source>
        <dbReference type="EMBL" id="OJG45965.1"/>
    </source>
</evidence>
<dbReference type="NCBIfam" id="NF040982">
    <property type="entry name" value="ComGD"/>
    <property type="match status" value="1"/>
</dbReference>
<dbReference type="Proteomes" id="UP000182077">
    <property type="component" value="Unassembled WGS sequence"/>
</dbReference>
<protein>
    <recommendedName>
        <fullName evidence="3">Competence protein ComGD</fullName>
    </recommendedName>
</protein>
<organism evidence="1 2">
    <name type="scientific">Enterococcus hermanniensis</name>
    <dbReference type="NCBI Taxonomy" id="249189"/>
    <lineage>
        <taxon>Bacteria</taxon>
        <taxon>Bacillati</taxon>
        <taxon>Bacillota</taxon>
        <taxon>Bacilli</taxon>
        <taxon>Lactobacillales</taxon>
        <taxon>Enterococcaceae</taxon>
        <taxon>Enterococcus</taxon>
    </lineage>
</organism>
<dbReference type="AlphaFoldDB" id="A0A1L8TNQ6"/>
<evidence type="ECO:0000313" key="2">
    <source>
        <dbReference type="Proteomes" id="UP000182077"/>
    </source>
</evidence>
<sequence length="144" mass="16984">MLETLIVLFLVFSFVMLPTLALRNWQQQLEKHYFYYQLEKSILHLQQVAITDHQMTQIRLFQDDQQMIVFFTTQTEFPWKILKVPESIKLVSGYSIFFSAGKGNISTNQPGNGSIPKIIFNEQEKNMHQVTYQFQLGSGRFERK</sequence>
<accession>A0A1L8TNQ6</accession>
<comment type="caution">
    <text evidence="1">The sequence shown here is derived from an EMBL/GenBank/DDBJ whole genome shotgun (WGS) entry which is preliminary data.</text>
</comment>